<accession>A0A1W1C7Y9</accession>
<reference evidence="1" key="1">
    <citation type="submission" date="2016-10" db="EMBL/GenBank/DDBJ databases">
        <authorList>
            <person name="de Groot N.N."/>
        </authorList>
    </citation>
    <scope>NUCLEOTIDE SEQUENCE</scope>
</reference>
<organism evidence="1">
    <name type="scientific">hydrothermal vent metagenome</name>
    <dbReference type="NCBI Taxonomy" id="652676"/>
    <lineage>
        <taxon>unclassified sequences</taxon>
        <taxon>metagenomes</taxon>
        <taxon>ecological metagenomes</taxon>
    </lineage>
</organism>
<dbReference type="AlphaFoldDB" id="A0A1W1C7Y9"/>
<proteinExistence type="predicted"/>
<sequence>MLKSVIISTIIATTLFGQASKDINSSGITNLKVFISENIDKLEKEQNKTSGWIIEDRKKSDIGESLITRVYQQDHENNKTRSTQDDDYDSLNGLSFSHDINYSKDSFNSISTLISIPDDNDLNKSQKEDIQKILKEKAIVVYSKYSLKDHLYNISLKDINVVVDEVSIVTKGIGGKGYYDPSESLKNSSEFNIASIEMTPLGNLYKGEYFKIDNFKTITNIETHGNNLNLNYTISLKLLDANVSSELSKVEDFNIDMTIANLNLEAYKELEKYGKEHTPSDIDDEKLQALSLKLLSNKDINIEIKDLHIANLITKGEHMGGLKIRAKFSLDNKQDVAKMMAINPLMALSALNADARVELSKDMMKALMRDKRAGLLAILPSKVENDMVVYEIKYTQGKLTINGQKF</sequence>
<name>A0A1W1C7Y9_9ZZZZ</name>
<evidence type="ECO:0000313" key="1">
    <source>
        <dbReference type="EMBL" id="SFV61844.1"/>
    </source>
</evidence>
<dbReference type="EMBL" id="FPHC01000064">
    <property type="protein sequence ID" value="SFV61844.1"/>
    <property type="molecule type" value="Genomic_DNA"/>
</dbReference>
<gene>
    <name evidence="1" type="ORF">MNB_SV-6-1032</name>
</gene>
<protein>
    <submittedName>
        <fullName evidence="1">Uncharacterized protein</fullName>
    </submittedName>
</protein>